<evidence type="ECO:0000313" key="17">
    <source>
        <dbReference type="RefSeq" id="XP_027200519.1"/>
    </source>
</evidence>
<comment type="catalytic activity">
    <reaction evidence="8">
        <text>1,2-dihexadecanoyl-sn-glycero-3-phospho-(1D-myo-inositol-5-phosphate) + ATP = 1,2-dihexadecanoyl-sn-glycero-3-phospho-(1D-myo-inositol-4,5-bisphosphate) + ADP + H(+)</text>
        <dbReference type="Rhea" id="RHEA:55992"/>
        <dbReference type="ChEBI" id="CHEBI:15378"/>
        <dbReference type="ChEBI" id="CHEBI:30616"/>
        <dbReference type="ChEBI" id="CHEBI:83423"/>
        <dbReference type="ChEBI" id="CHEBI:84968"/>
        <dbReference type="ChEBI" id="CHEBI:456216"/>
    </reaction>
    <physiologicalReaction direction="left-to-right" evidence="8">
        <dbReference type="Rhea" id="RHEA:55993"/>
    </physiologicalReaction>
</comment>
<protein>
    <recommendedName>
        <fullName evidence="11">1-phosphatidylinositol-5-phosphate 4-kinase</fullName>
        <ecNumber evidence="11">2.7.1.149</ecNumber>
    </recommendedName>
</protein>
<comment type="catalytic activity">
    <reaction evidence="9">
        <text>a 1,2-diacyl-sn-glycero-3-phospho-(1D-myo-inositol-5-phosphate) + ATP = a 1,2-diacyl-sn-glycero-3-phospho-(1D-myo-inositol-4,5-bisphosphate) + ADP + H(+)</text>
        <dbReference type="Rhea" id="RHEA:12280"/>
        <dbReference type="ChEBI" id="CHEBI:15378"/>
        <dbReference type="ChEBI" id="CHEBI:30616"/>
        <dbReference type="ChEBI" id="CHEBI:57795"/>
        <dbReference type="ChEBI" id="CHEBI:58456"/>
        <dbReference type="ChEBI" id="CHEBI:456216"/>
        <dbReference type="EC" id="2.7.1.149"/>
    </reaction>
    <physiologicalReaction direction="left-to-right" evidence="9">
        <dbReference type="Rhea" id="RHEA:12281"/>
    </physiologicalReaction>
</comment>
<keyword evidence="4 12" id="KW-0547">Nucleotide-binding</keyword>
<dbReference type="Gene3D" id="3.30.810.10">
    <property type="entry name" value="2-Layer Sandwich"/>
    <property type="match status" value="2"/>
</dbReference>
<dbReference type="CDD" id="cd17305">
    <property type="entry name" value="PIPKc_PIP5KII"/>
    <property type="match status" value="1"/>
</dbReference>
<evidence type="ECO:0000256" key="9">
    <source>
        <dbReference type="ARBA" id="ARBA00036698"/>
    </source>
</evidence>
<gene>
    <name evidence="16 17" type="primary">LOC113794597</name>
</gene>
<evidence type="ECO:0000256" key="8">
    <source>
        <dbReference type="ARBA" id="ARBA00036478"/>
    </source>
</evidence>
<organism evidence="15 17">
    <name type="scientific">Dermatophagoides pteronyssinus</name>
    <name type="common">European house dust mite</name>
    <dbReference type="NCBI Taxonomy" id="6956"/>
    <lineage>
        <taxon>Eukaryota</taxon>
        <taxon>Metazoa</taxon>
        <taxon>Ecdysozoa</taxon>
        <taxon>Arthropoda</taxon>
        <taxon>Chelicerata</taxon>
        <taxon>Arachnida</taxon>
        <taxon>Acari</taxon>
        <taxon>Acariformes</taxon>
        <taxon>Sarcoptiformes</taxon>
        <taxon>Astigmata</taxon>
        <taxon>Psoroptidia</taxon>
        <taxon>Analgoidea</taxon>
        <taxon>Pyroglyphidae</taxon>
        <taxon>Dermatophagoidinae</taxon>
        <taxon>Dermatophagoides</taxon>
    </lineage>
</organism>
<dbReference type="PANTHER" id="PTHR23086:SF8">
    <property type="entry name" value="PHOSPHATIDYLINOSITOL 5-PHOSPHATE 4-KINASE, ISOFORM A"/>
    <property type="match status" value="1"/>
</dbReference>
<evidence type="ECO:0000313" key="16">
    <source>
        <dbReference type="RefSeq" id="XP_027200518.1"/>
    </source>
</evidence>
<evidence type="ECO:0000256" key="2">
    <source>
        <dbReference type="ARBA" id="ARBA00022490"/>
    </source>
</evidence>
<dbReference type="GO" id="GO:0046854">
    <property type="term" value="P:phosphatidylinositol phosphate biosynthetic process"/>
    <property type="evidence" value="ECO:0007669"/>
    <property type="project" value="TreeGrafter"/>
</dbReference>
<dbReference type="GO" id="GO:0016308">
    <property type="term" value="F:1-phosphatidylinositol-4-phosphate 5-kinase activity"/>
    <property type="evidence" value="ECO:0007669"/>
    <property type="project" value="TreeGrafter"/>
</dbReference>
<dbReference type="GO" id="GO:0016309">
    <property type="term" value="F:1-phosphatidylinositol-5-phosphate 4-kinase activity"/>
    <property type="evidence" value="ECO:0007669"/>
    <property type="project" value="UniProtKB-EC"/>
</dbReference>
<dbReference type="SUPFAM" id="SSF56104">
    <property type="entry name" value="SAICAR synthase-like"/>
    <property type="match status" value="1"/>
</dbReference>
<dbReference type="GO" id="GO:0005737">
    <property type="term" value="C:cytoplasm"/>
    <property type="evidence" value="ECO:0007669"/>
    <property type="project" value="UniProtKB-SubCell"/>
</dbReference>
<keyword evidence="2" id="KW-0963">Cytoplasm</keyword>
<dbReference type="InterPro" id="IPR027484">
    <property type="entry name" value="PInositol-4-P-5-kinase_N"/>
</dbReference>
<feature type="region of interest" description="Disordered" evidence="13">
    <location>
        <begin position="289"/>
        <end position="339"/>
    </location>
</feature>
<name>A0A6P6Y7K9_DERPT</name>
<evidence type="ECO:0000259" key="14">
    <source>
        <dbReference type="PROSITE" id="PS51455"/>
    </source>
</evidence>
<dbReference type="InterPro" id="IPR002498">
    <property type="entry name" value="PInositol-4-P-4/5-kinase_core"/>
</dbReference>
<dbReference type="Pfam" id="PF01504">
    <property type="entry name" value="PIP5K"/>
    <property type="match status" value="1"/>
</dbReference>
<accession>A0A6P6Y7K9</accession>
<evidence type="ECO:0000256" key="10">
    <source>
        <dbReference type="ARBA" id="ARBA00036950"/>
    </source>
</evidence>
<dbReference type="InterPro" id="IPR027483">
    <property type="entry name" value="PInositol-4-P-4/5-kinase_C_sf"/>
</dbReference>
<dbReference type="RefSeq" id="XP_027200518.1">
    <property type="nucleotide sequence ID" value="XM_027344717.1"/>
</dbReference>
<feature type="domain" description="PIPK" evidence="14">
    <location>
        <begin position="30"/>
        <end position="427"/>
    </location>
</feature>
<reference evidence="16 17" key="1">
    <citation type="submission" date="2025-04" db="UniProtKB">
        <authorList>
            <consortium name="RefSeq"/>
        </authorList>
    </citation>
    <scope>IDENTIFICATION</scope>
    <source>
        <strain evidence="16 17">Airmid</strain>
    </source>
</reference>
<evidence type="ECO:0000256" key="1">
    <source>
        <dbReference type="ARBA" id="ARBA00004496"/>
    </source>
</evidence>
<evidence type="ECO:0000313" key="15">
    <source>
        <dbReference type="Proteomes" id="UP000515146"/>
    </source>
</evidence>
<dbReference type="Gene3D" id="3.30.800.10">
    <property type="entry name" value="Phosphatidylinositol Phosphate Kinase II Beta"/>
    <property type="match status" value="1"/>
</dbReference>
<dbReference type="AlphaFoldDB" id="A0A6P6Y7K9"/>
<proteinExistence type="predicted"/>
<dbReference type="CTD" id="3885565"/>
<dbReference type="Proteomes" id="UP000515146">
    <property type="component" value="Unplaced"/>
</dbReference>
<dbReference type="GO" id="GO:0005886">
    <property type="term" value="C:plasma membrane"/>
    <property type="evidence" value="ECO:0007669"/>
    <property type="project" value="TreeGrafter"/>
</dbReference>
<keyword evidence="15" id="KW-1185">Reference proteome</keyword>
<dbReference type="PROSITE" id="PS51455">
    <property type="entry name" value="PIPK"/>
    <property type="match status" value="1"/>
</dbReference>
<keyword evidence="7" id="KW-0443">Lipid metabolism</keyword>
<dbReference type="InterPro" id="IPR023610">
    <property type="entry name" value="PInositol-4/5-P-5/4-kinase"/>
</dbReference>
<sequence length="428" mass="49736">MSSNHSTMKPMKVKTKRFKPKHQKAKLFRASEPLFSVFMWGINHTINELTHVNTPVMLMPDDFKAYTKVKIDNHCFNKENMPSHFKVKEYCPLVFQNLRERFHIDDVDYMNSLTKHQPREHLVSGKTSTKFYESYDRLFLLKILTTEEVESMHHLLKEYHPYIVERHGKTLLPQYLGMYRITVDGAETYICVMRNICSSQFINVHRIYDLKGSTVDREASEKDKTLDVPIYKDNDFTRDGVRIYADEEWKKKFFEMLEADTTFLMRKNIMDYSLCVAIHDCERAEQEAQQRQADGLTSQFSAEDEEAETSGDNCCQDQGPNSMLSPPDSPESQSQPKMSADSDNFLIYSSENAIDPSRDIYAVIATKESPRREIYFIGIVDILTQFGIRKRTALAAKTVKHGTTAEISTVHPEQYAKRFCEFITKVIQ</sequence>
<dbReference type="PANTHER" id="PTHR23086">
    <property type="entry name" value="PHOSPHATIDYLINOSITOL-4-PHOSPHATE 5-KINASE"/>
    <property type="match status" value="1"/>
</dbReference>
<dbReference type="OMA" id="DYSPMCY"/>
<dbReference type="SMART" id="SM00330">
    <property type="entry name" value="PIPKc"/>
    <property type="match status" value="1"/>
</dbReference>
<comment type="subcellular location">
    <subcellularLocation>
        <location evidence="1">Cytoplasm</location>
    </subcellularLocation>
</comment>
<evidence type="ECO:0000256" key="11">
    <source>
        <dbReference type="ARBA" id="ARBA00039039"/>
    </source>
</evidence>
<evidence type="ECO:0000256" key="6">
    <source>
        <dbReference type="ARBA" id="ARBA00022840"/>
    </source>
</evidence>
<evidence type="ECO:0000256" key="13">
    <source>
        <dbReference type="SAM" id="MobiDB-lite"/>
    </source>
</evidence>
<dbReference type="GO" id="GO:0005524">
    <property type="term" value="F:ATP binding"/>
    <property type="evidence" value="ECO:0007669"/>
    <property type="project" value="UniProtKB-UniRule"/>
</dbReference>
<keyword evidence="3 12" id="KW-0808">Transferase</keyword>
<evidence type="ECO:0000256" key="3">
    <source>
        <dbReference type="ARBA" id="ARBA00022679"/>
    </source>
</evidence>
<evidence type="ECO:0000256" key="12">
    <source>
        <dbReference type="PROSITE-ProRule" id="PRU00781"/>
    </source>
</evidence>
<dbReference type="FunFam" id="3.30.800.10:FF:000002">
    <property type="entry name" value="Phosphatidylinositol 5-phosphate 4-kinase type-2 beta"/>
    <property type="match status" value="1"/>
</dbReference>
<dbReference type="KEGG" id="dpte:113794597"/>
<comment type="catalytic activity">
    <reaction evidence="10">
        <text>1,2-dihexadecanoyl-sn-glycero-3-phospho-(1D-myo-inositol-5-phosphate) + GTP = 1,2-dihexadecanoyl-sn-glycero-3-phospho-(1D-myo-inositol-4,5-bisphosphate) + GDP + H(+)</text>
        <dbReference type="Rhea" id="RHEA:55964"/>
        <dbReference type="ChEBI" id="CHEBI:15378"/>
        <dbReference type="ChEBI" id="CHEBI:37565"/>
        <dbReference type="ChEBI" id="CHEBI:58189"/>
        <dbReference type="ChEBI" id="CHEBI:83423"/>
        <dbReference type="ChEBI" id="CHEBI:84968"/>
    </reaction>
    <physiologicalReaction direction="left-to-right" evidence="10">
        <dbReference type="Rhea" id="RHEA:55965"/>
    </physiologicalReaction>
</comment>
<keyword evidence="6 12" id="KW-0067">ATP-binding</keyword>
<evidence type="ECO:0000256" key="4">
    <source>
        <dbReference type="ARBA" id="ARBA00022741"/>
    </source>
</evidence>
<evidence type="ECO:0000256" key="5">
    <source>
        <dbReference type="ARBA" id="ARBA00022777"/>
    </source>
</evidence>
<dbReference type="RefSeq" id="XP_027200519.1">
    <property type="nucleotide sequence ID" value="XM_027344718.1"/>
</dbReference>
<dbReference type="OrthoDB" id="20783at2759"/>
<feature type="compositionally biased region" description="Polar residues" evidence="13">
    <location>
        <begin position="310"/>
        <end position="324"/>
    </location>
</feature>
<evidence type="ECO:0000256" key="7">
    <source>
        <dbReference type="ARBA" id="ARBA00023098"/>
    </source>
</evidence>
<keyword evidence="5 12" id="KW-0418">Kinase</keyword>
<dbReference type="EC" id="2.7.1.149" evidence="11"/>